<name>A0A2V1J2C6_9BACT</name>
<dbReference type="GO" id="GO:0006355">
    <property type="term" value="P:regulation of DNA-templated transcription"/>
    <property type="evidence" value="ECO:0007669"/>
    <property type="project" value="InterPro"/>
</dbReference>
<sequence length="475" mass="54207">MINRVLIRIKVVQMLYSYLLTKSEFKIEPAPESATRDKRFAYTVYIDTLLMILRLSGHNAGLRQLSPLAGHTIHPALSSSKLVRALRDDDQIKGIIVRKSEQTDEMSDAISPIYFSLTESSAYKNYIKSKNHEMAGDVKFWAAVLPTVVLKNEKFVECARRNPDFSISGLEKGVDMAVATLESFSDNRYMLRDASRSLTASLDKAYELYHALLLLPAEITALRDVRIEAARHKFLATAEDLNPNTRMIENPIPAKIAECNDMTEYLKANPFSWDNDLDMIQRLLDRIMESKIYQDYMEAPSTDYQTDCEFWRSIMKNVILPSDDLAEALESRSVYWNDDIEIMGTFVLKTLKRIASSPEAPVSLLPKYKDDEDARFGSELFMNAVSNFDEYRSLVEKFINSTSWDPERLAFMDLVVMVTAIAELLSYPLIPIPVTLNEYIEIANSYSTSRSGQFVNGILYSVINHLREEGRLNKN</sequence>
<evidence type="ECO:0000256" key="1">
    <source>
        <dbReference type="ARBA" id="ARBA00022884"/>
    </source>
</evidence>
<dbReference type="SUPFAM" id="SSF48013">
    <property type="entry name" value="NusB-like"/>
    <property type="match status" value="1"/>
</dbReference>
<dbReference type="GO" id="GO:0003723">
    <property type="term" value="F:RNA binding"/>
    <property type="evidence" value="ECO:0007669"/>
    <property type="project" value="UniProtKB-KW"/>
</dbReference>
<dbReference type="Gene3D" id="1.10.940.10">
    <property type="entry name" value="NusB-like"/>
    <property type="match status" value="1"/>
</dbReference>
<evidence type="ECO:0000313" key="4">
    <source>
        <dbReference type="Proteomes" id="UP000244925"/>
    </source>
</evidence>
<keyword evidence="4" id="KW-1185">Reference proteome</keyword>
<keyword evidence="1" id="KW-0694">RNA-binding</keyword>
<organism evidence="3 4">
    <name type="scientific">Paramuribaculum intestinale</name>
    <dbReference type="NCBI Taxonomy" id="2094151"/>
    <lineage>
        <taxon>Bacteria</taxon>
        <taxon>Pseudomonadati</taxon>
        <taxon>Bacteroidota</taxon>
        <taxon>Bacteroidia</taxon>
        <taxon>Bacteroidales</taxon>
        <taxon>Muribaculaceae</taxon>
        <taxon>Paramuribaculum</taxon>
    </lineage>
</organism>
<feature type="domain" description="NusB/RsmB/TIM44" evidence="2">
    <location>
        <begin position="368"/>
        <end position="463"/>
    </location>
</feature>
<dbReference type="InterPro" id="IPR006027">
    <property type="entry name" value="NusB_RsmB_TIM44"/>
</dbReference>
<evidence type="ECO:0000259" key="2">
    <source>
        <dbReference type="Pfam" id="PF01029"/>
    </source>
</evidence>
<comment type="caution">
    <text evidence="3">The sequence shown here is derived from an EMBL/GenBank/DDBJ whole genome shotgun (WGS) entry which is preliminary data.</text>
</comment>
<reference evidence="4" key="1">
    <citation type="submission" date="2018-02" db="EMBL/GenBank/DDBJ databases">
        <authorList>
            <person name="Clavel T."/>
            <person name="Strowig T."/>
        </authorList>
    </citation>
    <scope>NUCLEOTIDE SEQUENCE [LARGE SCALE GENOMIC DNA]</scope>
    <source>
        <strain evidence="4">DSM 100764</strain>
    </source>
</reference>
<evidence type="ECO:0000313" key="3">
    <source>
        <dbReference type="EMBL" id="PWB09664.1"/>
    </source>
</evidence>
<dbReference type="InterPro" id="IPR035926">
    <property type="entry name" value="NusB-like_sf"/>
</dbReference>
<protein>
    <recommendedName>
        <fullName evidence="2">NusB/RsmB/TIM44 domain-containing protein</fullName>
    </recommendedName>
</protein>
<dbReference type="AlphaFoldDB" id="A0A2V1J2C6"/>
<accession>A0A2V1J2C6</accession>
<dbReference type="EMBL" id="PUBV01000001">
    <property type="protein sequence ID" value="PWB09664.1"/>
    <property type="molecule type" value="Genomic_DNA"/>
</dbReference>
<gene>
    <name evidence="3" type="ORF">C5O25_00190</name>
</gene>
<proteinExistence type="predicted"/>
<dbReference type="RefSeq" id="WP_107034716.1">
    <property type="nucleotide sequence ID" value="NZ_CAOMDK010000006.1"/>
</dbReference>
<dbReference type="Pfam" id="PF01029">
    <property type="entry name" value="NusB"/>
    <property type="match status" value="1"/>
</dbReference>
<dbReference type="Proteomes" id="UP000244925">
    <property type="component" value="Unassembled WGS sequence"/>
</dbReference>